<dbReference type="SUPFAM" id="SSF52242">
    <property type="entry name" value="Cobalamin (vitamin B12)-binding domain"/>
    <property type="match status" value="1"/>
</dbReference>
<dbReference type="GO" id="GO:0003677">
    <property type="term" value="F:DNA binding"/>
    <property type="evidence" value="ECO:0007669"/>
    <property type="project" value="UniProtKB-KW"/>
</dbReference>
<protein>
    <submittedName>
        <fullName evidence="4">Unannotated protein</fullName>
    </submittedName>
</protein>
<dbReference type="InterPro" id="IPR000551">
    <property type="entry name" value="MerR-type_HTH_dom"/>
</dbReference>
<dbReference type="PROSITE" id="PS50937">
    <property type="entry name" value="HTH_MERR_2"/>
    <property type="match status" value="1"/>
</dbReference>
<dbReference type="AlphaFoldDB" id="A0A6J6L502"/>
<keyword evidence="1" id="KW-0238">DNA-binding</keyword>
<evidence type="ECO:0000259" key="3">
    <source>
        <dbReference type="PROSITE" id="PS51332"/>
    </source>
</evidence>
<dbReference type="GO" id="GO:0046872">
    <property type="term" value="F:metal ion binding"/>
    <property type="evidence" value="ECO:0007669"/>
    <property type="project" value="InterPro"/>
</dbReference>
<evidence type="ECO:0000259" key="2">
    <source>
        <dbReference type="PROSITE" id="PS50937"/>
    </source>
</evidence>
<dbReference type="InterPro" id="IPR009061">
    <property type="entry name" value="DNA-bd_dom_put_sf"/>
</dbReference>
<dbReference type="Gene3D" id="1.10.1660.10">
    <property type="match status" value="1"/>
</dbReference>
<dbReference type="InterPro" id="IPR036594">
    <property type="entry name" value="Meth_synthase_dom"/>
</dbReference>
<name>A0A6J6L502_9ZZZZ</name>
<sequence length="294" mass="32256">MAIAEEHLSVAAAARLLGLAPSTLRTWDRRYGLGASGHEAGSHRRYSPSDVARLMMMRRLIATGVAPNEAAEVAISHKGLLKIEKINYEPASREELVKALYKAACDFDKVFIENEIYKDLAQYGVDSTWSQVMSPLLFLVGNHWQETGKGVDVEHLLTEVLIRILRDCVKVVKQPLNSRPVLLAAVGAELHSLPLHALAAALAERRIETYFLGSLTPLEAIAAVVKKSAPPAVFLWAQLKENALPEFFRELPTVRPAPRIVLGGPGWDRKECSGVAIVDDITQACLEIERAVGL</sequence>
<dbReference type="Gene3D" id="1.10.1240.10">
    <property type="entry name" value="Methionine synthase domain"/>
    <property type="match status" value="1"/>
</dbReference>
<dbReference type="PROSITE" id="PS51332">
    <property type="entry name" value="B12_BINDING"/>
    <property type="match status" value="1"/>
</dbReference>
<evidence type="ECO:0000256" key="1">
    <source>
        <dbReference type="ARBA" id="ARBA00023125"/>
    </source>
</evidence>
<dbReference type="GO" id="GO:0031419">
    <property type="term" value="F:cobalamin binding"/>
    <property type="evidence" value="ECO:0007669"/>
    <property type="project" value="InterPro"/>
</dbReference>
<dbReference type="InterPro" id="IPR047057">
    <property type="entry name" value="MerR_fam"/>
</dbReference>
<dbReference type="Gene3D" id="3.40.50.280">
    <property type="entry name" value="Cobalamin-binding domain"/>
    <property type="match status" value="1"/>
</dbReference>
<organism evidence="4">
    <name type="scientific">freshwater metagenome</name>
    <dbReference type="NCBI Taxonomy" id="449393"/>
    <lineage>
        <taxon>unclassified sequences</taxon>
        <taxon>metagenomes</taxon>
        <taxon>ecological metagenomes</taxon>
    </lineage>
</organism>
<dbReference type="SUPFAM" id="SSF46955">
    <property type="entry name" value="Putative DNA-binding domain"/>
    <property type="match status" value="1"/>
</dbReference>
<dbReference type="EMBL" id="CAEZWP010000016">
    <property type="protein sequence ID" value="CAB4656742.1"/>
    <property type="molecule type" value="Genomic_DNA"/>
</dbReference>
<proteinExistence type="predicted"/>
<reference evidence="4" key="1">
    <citation type="submission" date="2020-05" db="EMBL/GenBank/DDBJ databases">
        <authorList>
            <person name="Chiriac C."/>
            <person name="Salcher M."/>
            <person name="Ghai R."/>
            <person name="Kavagutti S V."/>
        </authorList>
    </citation>
    <scope>NUCLEOTIDE SEQUENCE</scope>
</reference>
<dbReference type="Pfam" id="PF13411">
    <property type="entry name" value="MerR_1"/>
    <property type="match status" value="1"/>
</dbReference>
<feature type="domain" description="HTH merR-type" evidence="2">
    <location>
        <begin position="7"/>
        <end position="76"/>
    </location>
</feature>
<accession>A0A6J6L502</accession>
<dbReference type="PANTHER" id="PTHR30204">
    <property type="entry name" value="REDOX-CYCLING DRUG-SENSING TRANSCRIPTIONAL ACTIVATOR SOXR"/>
    <property type="match status" value="1"/>
</dbReference>
<dbReference type="InterPro" id="IPR006158">
    <property type="entry name" value="Cobalamin-bd"/>
</dbReference>
<dbReference type="SMART" id="SM00422">
    <property type="entry name" value="HTH_MERR"/>
    <property type="match status" value="1"/>
</dbReference>
<gene>
    <name evidence="4" type="ORF">UFOPK2265_00506</name>
</gene>
<dbReference type="GO" id="GO:0003700">
    <property type="term" value="F:DNA-binding transcription factor activity"/>
    <property type="evidence" value="ECO:0007669"/>
    <property type="project" value="InterPro"/>
</dbReference>
<feature type="domain" description="B12-binding" evidence="3">
    <location>
        <begin position="178"/>
        <end position="294"/>
    </location>
</feature>
<dbReference type="PANTHER" id="PTHR30204:SF97">
    <property type="entry name" value="MERR FAMILY REGULATORY PROTEIN"/>
    <property type="match status" value="1"/>
</dbReference>
<evidence type="ECO:0000313" key="4">
    <source>
        <dbReference type="EMBL" id="CAB4656742.1"/>
    </source>
</evidence>
<dbReference type="InterPro" id="IPR036724">
    <property type="entry name" value="Cobalamin-bd_sf"/>
</dbReference>